<dbReference type="EMBL" id="WNTK01001299">
    <property type="protein sequence ID" value="KAG9467585.1"/>
    <property type="molecule type" value="Genomic_DNA"/>
</dbReference>
<sequence>MLPLLVYKCWISQGKLTVDEGPCARHCGGPSYCHIMFGLLKGLVKGCHNRTFLHEACEKYTRAGKCRCRMEEDGVRGHGRQRSPTLDCLAQCNIRLHPLTPLLYTFILPS</sequence>
<evidence type="ECO:0000313" key="1">
    <source>
        <dbReference type="EMBL" id="KAG9467585.1"/>
    </source>
</evidence>
<reference evidence="1" key="1">
    <citation type="thesis" date="2020" institute="ProQuest LLC" country="789 East Eisenhower Parkway, Ann Arbor, MI, USA">
        <title>Comparative Genomics and Chromosome Evolution.</title>
        <authorList>
            <person name="Mudd A.B."/>
        </authorList>
    </citation>
    <scope>NUCLEOTIDE SEQUENCE</scope>
    <source>
        <strain evidence="1">HN-11 Male</strain>
        <tissue evidence="1">Kidney and liver</tissue>
    </source>
</reference>
<dbReference type="Proteomes" id="UP000770717">
    <property type="component" value="Unassembled WGS sequence"/>
</dbReference>
<gene>
    <name evidence="1" type="ORF">GDO78_014664</name>
</gene>
<proteinExistence type="predicted"/>
<accession>A0A8J6JPX0</accession>
<protein>
    <submittedName>
        <fullName evidence="1">Uncharacterized protein</fullName>
    </submittedName>
</protein>
<organism evidence="1 2">
    <name type="scientific">Eleutherodactylus coqui</name>
    <name type="common">Puerto Rican coqui</name>
    <dbReference type="NCBI Taxonomy" id="57060"/>
    <lineage>
        <taxon>Eukaryota</taxon>
        <taxon>Metazoa</taxon>
        <taxon>Chordata</taxon>
        <taxon>Craniata</taxon>
        <taxon>Vertebrata</taxon>
        <taxon>Euteleostomi</taxon>
        <taxon>Amphibia</taxon>
        <taxon>Batrachia</taxon>
        <taxon>Anura</taxon>
        <taxon>Neobatrachia</taxon>
        <taxon>Hyloidea</taxon>
        <taxon>Eleutherodactylidae</taxon>
        <taxon>Eleutherodactylinae</taxon>
        <taxon>Eleutherodactylus</taxon>
        <taxon>Eleutherodactylus</taxon>
    </lineage>
</organism>
<comment type="caution">
    <text evidence="1">The sequence shown here is derived from an EMBL/GenBank/DDBJ whole genome shotgun (WGS) entry which is preliminary data.</text>
</comment>
<name>A0A8J6JPX0_ELECQ</name>
<dbReference type="AlphaFoldDB" id="A0A8J6JPX0"/>
<keyword evidence="2" id="KW-1185">Reference proteome</keyword>
<evidence type="ECO:0000313" key="2">
    <source>
        <dbReference type="Proteomes" id="UP000770717"/>
    </source>
</evidence>